<name>A0A8S5V1I6_9CAUD</name>
<accession>A0A8S5V1I6</accession>
<sequence length="63" mass="7674">MIISDPEDKVYFKCPRCGNRRFEKVELFEFKMFPRQNEYTALKDADVYRCHNCKHVVTKDQVR</sequence>
<protein>
    <submittedName>
        <fullName evidence="1">Uncharacterized protein</fullName>
    </submittedName>
</protein>
<reference evidence="1" key="1">
    <citation type="journal article" date="2021" name="Proc. Natl. Acad. Sci. U.S.A.">
        <title>A Catalog of Tens of Thousands of Viruses from Human Metagenomes Reveals Hidden Associations with Chronic Diseases.</title>
        <authorList>
            <person name="Tisza M.J."/>
            <person name="Buck C.B."/>
        </authorList>
    </citation>
    <scope>NUCLEOTIDE SEQUENCE</scope>
    <source>
        <strain evidence="1">CtJ2i1</strain>
    </source>
</reference>
<organism evidence="1">
    <name type="scientific">Myoviridae sp. ctJ2i1</name>
    <dbReference type="NCBI Taxonomy" id="2825079"/>
    <lineage>
        <taxon>Viruses</taxon>
        <taxon>Duplodnaviria</taxon>
        <taxon>Heunggongvirae</taxon>
        <taxon>Uroviricota</taxon>
        <taxon>Caudoviricetes</taxon>
    </lineage>
</organism>
<proteinExistence type="predicted"/>
<dbReference type="EMBL" id="BK016182">
    <property type="protein sequence ID" value="DAG00590.1"/>
    <property type="molecule type" value="Genomic_DNA"/>
</dbReference>
<evidence type="ECO:0000313" key="1">
    <source>
        <dbReference type="EMBL" id="DAG00590.1"/>
    </source>
</evidence>